<gene>
    <name evidence="1" type="ORF">F4821DRAFT_15953</name>
</gene>
<name>A0ACC0CNR6_9PEZI</name>
<organism evidence="1 2">
    <name type="scientific">Hypoxylon rubiginosum</name>
    <dbReference type="NCBI Taxonomy" id="110542"/>
    <lineage>
        <taxon>Eukaryota</taxon>
        <taxon>Fungi</taxon>
        <taxon>Dikarya</taxon>
        <taxon>Ascomycota</taxon>
        <taxon>Pezizomycotina</taxon>
        <taxon>Sordariomycetes</taxon>
        <taxon>Xylariomycetidae</taxon>
        <taxon>Xylariales</taxon>
        <taxon>Hypoxylaceae</taxon>
        <taxon>Hypoxylon</taxon>
    </lineage>
</organism>
<keyword evidence="2" id="KW-1185">Reference proteome</keyword>
<comment type="caution">
    <text evidence="1">The sequence shown here is derived from an EMBL/GenBank/DDBJ whole genome shotgun (WGS) entry which is preliminary data.</text>
</comment>
<proteinExistence type="predicted"/>
<dbReference type="EMBL" id="MU394382">
    <property type="protein sequence ID" value="KAI6081953.1"/>
    <property type="molecule type" value="Genomic_DNA"/>
</dbReference>
<dbReference type="Proteomes" id="UP001497680">
    <property type="component" value="Unassembled WGS sequence"/>
</dbReference>
<protein>
    <submittedName>
        <fullName evidence="1">Uncharacterized protein</fullName>
    </submittedName>
</protein>
<evidence type="ECO:0000313" key="1">
    <source>
        <dbReference type="EMBL" id="KAI6081953.1"/>
    </source>
</evidence>
<accession>A0ACC0CNR6</accession>
<evidence type="ECO:0000313" key="2">
    <source>
        <dbReference type="Proteomes" id="UP001497680"/>
    </source>
</evidence>
<reference evidence="1 2" key="1">
    <citation type="journal article" date="2022" name="New Phytol.">
        <title>Ecological generalism drives hyperdiversity of secondary metabolite gene clusters in xylarialean endophytes.</title>
        <authorList>
            <person name="Franco M.E.E."/>
            <person name="Wisecaver J.H."/>
            <person name="Arnold A.E."/>
            <person name="Ju Y.M."/>
            <person name="Slot J.C."/>
            <person name="Ahrendt S."/>
            <person name="Moore L.P."/>
            <person name="Eastman K.E."/>
            <person name="Scott K."/>
            <person name="Konkel Z."/>
            <person name="Mondo S.J."/>
            <person name="Kuo A."/>
            <person name="Hayes R.D."/>
            <person name="Haridas S."/>
            <person name="Andreopoulos B."/>
            <person name="Riley R."/>
            <person name="LaButti K."/>
            <person name="Pangilinan J."/>
            <person name="Lipzen A."/>
            <person name="Amirebrahimi M."/>
            <person name="Yan J."/>
            <person name="Adam C."/>
            <person name="Keymanesh K."/>
            <person name="Ng V."/>
            <person name="Louie K."/>
            <person name="Northen T."/>
            <person name="Drula E."/>
            <person name="Henrissat B."/>
            <person name="Hsieh H.M."/>
            <person name="Youens-Clark K."/>
            <person name="Lutzoni F."/>
            <person name="Miadlikowska J."/>
            <person name="Eastwood D.C."/>
            <person name="Hamelin R.C."/>
            <person name="Grigoriev I.V."/>
            <person name="U'Ren J.M."/>
        </authorList>
    </citation>
    <scope>NUCLEOTIDE SEQUENCE [LARGE SCALE GENOMIC DNA]</scope>
    <source>
        <strain evidence="1 2">ER1909</strain>
    </source>
</reference>
<sequence>MKSTTSITILILAGAGIVLGATGPQPCYNHADPHNGIANYCQCADNTCWERSADTDCDPTSNFWIDCPAAD</sequence>